<name>A0A9X3WLH5_9BACI</name>
<keyword evidence="1" id="KW-0812">Transmembrane</keyword>
<keyword evidence="1" id="KW-0472">Membrane</keyword>
<evidence type="ECO:0000313" key="2">
    <source>
        <dbReference type="EMBL" id="MDC3420798.1"/>
    </source>
</evidence>
<evidence type="ECO:0000256" key="1">
    <source>
        <dbReference type="SAM" id="Phobius"/>
    </source>
</evidence>
<dbReference type="AlphaFoldDB" id="A0A9X3WLH5"/>
<feature type="transmembrane region" description="Helical" evidence="1">
    <location>
        <begin position="12"/>
        <end position="28"/>
    </location>
</feature>
<accession>A0A9X3WLH5</accession>
<sequence>MRHPYKKFAQLQLLTLFISLFIGTIAFIQGSVFLALLSIITLSLSFLFEGIVAMKKDHTLLFGQQLLRAIIIILCAGFIYFY</sequence>
<gene>
    <name evidence="2" type="ORF">NC661_10500</name>
</gene>
<evidence type="ECO:0000313" key="3">
    <source>
        <dbReference type="Proteomes" id="UP001145072"/>
    </source>
</evidence>
<dbReference type="Proteomes" id="UP001145072">
    <property type="component" value="Unassembled WGS sequence"/>
</dbReference>
<dbReference type="EMBL" id="JAMQJZ010000007">
    <property type="protein sequence ID" value="MDC3420798.1"/>
    <property type="molecule type" value="Genomic_DNA"/>
</dbReference>
<keyword evidence="1" id="KW-1133">Transmembrane helix</keyword>
<comment type="caution">
    <text evidence="2">The sequence shown here is derived from an EMBL/GenBank/DDBJ whole genome shotgun (WGS) entry which is preliminary data.</text>
</comment>
<keyword evidence="3" id="KW-1185">Reference proteome</keyword>
<proteinExistence type="predicted"/>
<feature type="transmembrane region" description="Helical" evidence="1">
    <location>
        <begin position="66"/>
        <end position="81"/>
    </location>
</feature>
<dbReference type="RefSeq" id="WP_259872427.1">
    <property type="nucleotide sequence ID" value="NZ_JAMQJZ010000007.1"/>
</dbReference>
<organism evidence="2 3">
    <name type="scientific">Aquibacillus koreensis</name>
    <dbReference type="NCBI Taxonomy" id="279446"/>
    <lineage>
        <taxon>Bacteria</taxon>
        <taxon>Bacillati</taxon>
        <taxon>Bacillota</taxon>
        <taxon>Bacilli</taxon>
        <taxon>Bacillales</taxon>
        <taxon>Bacillaceae</taxon>
        <taxon>Aquibacillus</taxon>
    </lineage>
</organism>
<protein>
    <submittedName>
        <fullName evidence="2">Uncharacterized protein</fullName>
    </submittedName>
</protein>
<reference evidence="2" key="1">
    <citation type="submission" date="2022-06" db="EMBL/GenBank/DDBJ databases">
        <title>Aquibacillus sp. a new bacterium isolated from soil saline samples.</title>
        <authorList>
            <person name="Galisteo C."/>
            <person name="De La Haba R."/>
            <person name="Sanchez-Porro C."/>
            <person name="Ventosa A."/>
        </authorList>
    </citation>
    <scope>NUCLEOTIDE SEQUENCE</scope>
    <source>
        <strain evidence="2">JCM 12387</strain>
    </source>
</reference>